<feature type="non-terminal residue" evidence="2">
    <location>
        <position position="243"/>
    </location>
</feature>
<protein>
    <submittedName>
        <fullName evidence="2">Glutamate-ammonia-ligase adenylyltransferase</fullName>
        <ecNumber evidence="2">2.7.7.42</ecNumber>
    </submittedName>
</protein>
<dbReference type="InterPro" id="IPR043519">
    <property type="entry name" value="NT_sf"/>
</dbReference>
<name>A0A3B0W1M3_9ZZZZ</name>
<dbReference type="InterPro" id="IPR023057">
    <property type="entry name" value="GlnE"/>
</dbReference>
<dbReference type="GO" id="GO:0000820">
    <property type="term" value="P:regulation of glutamine family amino acid metabolic process"/>
    <property type="evidence" value="ECO:0007669"/>
    <property type="project" value="TreeGrafter"/>
</dbReference>
<keyword evidence="2" id="KW-0548">Nucleotidyltransferase</keyword>
<dbReference type="EC" id="2.7.7.42" evidence="2"/>
<keyword evidence="2" id="KW-0436">Ligase</keyword>
<dbReference type="Pfam" id="PF03710">
    <property type="entry name" value="GlnE"/>
    <property type="match status" value="1"/>
</dbReference>
<gene>
    <name evidence="2" type="ORF">MNBD_GAMMA02-1328</name>
</gene>
<dbReference type="PANTHER" id="PTHR30621">
    <property type="entry name" value="GLUTAMINE SYNTHETASE ADENYLYLTRANSFERASE"/>
    <property type="match status" value="1"/>
</dbReference>
<dbReference type="GO" id="GO:0008882">
    <property type="term" value="F:[glutamate-ammonia-ligase] adenylyltransferase activity"/>
    <property type="evidence" value="ECO:0007669"/>
    <property type="project" value="UniProtKB-EC"/>
</dbReference>
<proteinExistence type="predicted"/>
<evidence type="ECO:0000313" key="2">
    <source>
        <dbReference type="EMBL" id="VAW46450.1"/>
    </source>
</evidence>
<sequence length="243" mass="27948">MKPPEWLPTFPFLQTQWPEIMALSKIYPELKSHDLNLDWQAFSVVYQQSNPIIDWFAKLRQFRKSRLAYLAYHDLFKSLDEHLETMHRVSDLADLLIQKAHQIAAADMAAKHGLVIDASGEPVEMMVWALGKLGTRELNYSSDVDLVFLYSQDGVSNGKRSLEASSYFIRLGQKIIKLLDHFTQDGQVYRVDMRLRPFGSAGPLACSVGALQQYLQYEGREWERFAWMRARMVSTQSAVDAEV</sequence>
<dbReference type="CDD" id="cd05401">
    <property type="entry name" value="NT_GlnE_GlnD_like"/>
    <property type="match status" value="1"/>
</dbReference>
<accession>A0A3B0W1M3</accession>
<dbReference type="GO" id="GO:0005829">
    <property type="term" value="C:cytosol"/>
    <property type="evidence" value="ECO:0007669"/>
    <property type="project" value="TreeGrafter"/>
</dbReference>
<reference evidence="2" key="1">
    <citation type="submission" date="2018-06" db="EMBL/GenBank/DDBJ databases">
        <authorList>
            <person name="Zhirakovskaya E."/>
        </authorList>
    </citation>
    <scope>NUCLEOTIDE SEQUENCE</scope>
</reference>
<evidence type="ECO:0000259" key="1">
    <source>
        <dbReference type="Pfam" id="PF03710"/>
    </source>
</evidence>
<dbReference type="InterPro" id="IPR005190">
    <property type="entry name" value="GlnE_rpt_dom"/>
</dbReference>
<organism evidence="2">
    <name type="scientific">hydrothermal vent metagenome</name>
    <dbReference type="NCBI Taxonomy" id="652676"/>
    <lineage>
        <taxon>unclassified sequences</taxon>
        <taxon>metagenomes</taxon>
        <taxon>ecological metagenomes</taxon>
    </lineage>
</organism>
<dbReference type="GO" id="GO:0016874">
    <property type="term" value="F:ligase activity"/>
    <property type="evidence" value="ECO:0007669"/>
    <property type="project" value="UniProtKB-KW"/>
</dbReference>
<feature type="domain" description="Glutamate-ammonia ligase adenylyltransferase repeated" evidence="1">
    <location>
        <begin position="56"/>
        <end position="241"/>
    </location>
</feature>
<dbReference type="SUPFAM" id="SSF81301">
    <property type="entry name" value="Nucleotidyltransferase"/>
    <property type="match status" value="1"/>
</dbReference>
<dbReference type="AlphaFoldDB" id="A0A3B0W1M3"/>
<dbReference type="Gene3D" id="3.30.460.10">
    <property type="entry name" value="Beta Polymerase, domain 2"/>
    <property type="match status" value="1"/>
</dbReference>
<dbReference type="PANTHER" id="PTHR30621:SF0">
    <property type="entry name" value="BIFUNCTIONAL GLUTAMINE SYNTHETASE ADENYLYLTRANSFERASE_ADENYLYL-REMOVING ENZYME"/>
    <property type="match status" value="1"/>
</dbReference>
<dbReference type="EMBL" id="UOFA01000281">
    <property type="protein sequence ID" value="VAW46450.1"/>
    <property type="molecule type" value="Genomic_DNA"/>
</dbReference>
<keyword evidence="2" id="KW-0808">Transferase</keyword>